<dbReference type="InterPro" id="IPR005702">
    <property type="entry name" value="Wzc-like_C"/>
</dbReference>
<evidence type="ECO:0000256" key="2">
    <source>
        <dbReference type="ARBA" id="ARBA00007316"/>
    </source>
</evidence>
<keyword evidence="9" id="KW-0547">Nucleotide-binding</keyword>
<dbReference type="PANTHER" id="PTHR32309:SF13">
    <property type="entry name" value="FERRIC ENTEROBACTIN TRANSPORT PROTEIN FEPE"/>
    <property type="match status" value="1"/>
</dbReference>
<evidence type="ECO:0000256" key="4">
    <source>
        <dbReference type="ARBA" id="ARBA00011903"/>
    </source>
</evidence>
<evidence type="ECO:0000259" key="18">
    <source>
        <dbReference type="Pfam" id="PF02706"/>
    </source>
</evidence>
<accession>A0A4V1QPR4</accession>
<feature type="coiled-coil region" evidence="16">
    <location>
        <begin position="343"/>
        <end position="385"/>
    </location>
</feature>
<evidence type="ECO:0000256" key="9">
    <source>
        <dbReference type="ARBA" id="ARBA00022741"/>
    </source>
</evidence>
<dbReference type="GO" id="GO:0005886">
    <property type="term" value="C:plasma membrane"/>
    <property type="evidence" value="ECO:0007669"/>
    <property type="project" value="UniProtKB-SubCell"/>
</dbReference>
<organism evidence="21 22">
    <name type="scientific">Sphingomonas desiccabilis</name>
    <dbReference type="NCBI Taxonomy" id="429134"/>
    <lineage>
        <taxon>Bacteria</taxon>
        <taxon>Pseudomonadati</taxon>
        <taxon>Pseudomonadota</taxon>
        <taxon>Alphaproteobacteria</taxon>
        <taxon>Sphingomonadales</taxon>
        <taxon>Sphingomonadaceae</taxon>
        <taxon>Sphingomonas</taxon>
    </lineage>
</organism>
<sequence length="738" mass="79528">MNERSVSGDRMIPAPGDVWEGDGGARGFSRDVTAEDGHRSGLTHYVMILRKRKWLIVSTTAIALLIGLVATLLAEPVYTARATFEVQREAPRVLDVNSVEADNNGDALFFQTQFALIKSRASAQGIVRRLKLDSNPEFVDVSGGLFDAKTGSAATPQERQRAFDAATNKVQAGIVAAPYAGSSLIEVTYESNDPRMAAAVANAAVDEFIESTIDRQYAASNYARNFLGRRLQELKQRLGASERELVNYAAQQGIVNVTDARNAGQSQSLDSASLSALNASLAQATAARVQAEQNWRLAQQPSGRTLPQVLADPQVSALTGQLAALRSDYEQRLQTFKPEFPAMVQARAKITETEGELAAARNRVLQSLRGSYELALNQEQALQRQMEQSTGKVIDLQGRSIQYTILQREVDTNRALYDALLQRYKEIGVSGGAGSNSVSVIDRARVPGSPSRPILWLNLALAFLAGLGLGVAISLILEFVDDTFKLPEDVENKLHLPLLGMIPKLEEDQVAVEELADPRSGFSEAYFAVRTALQISGPNGLPRSLLVTSSNPAEGKSTTAVALAYSFAGGGKRVLLIDADMRRPNLHKLLSTTNVRGLSTVLSGEASMREAVQTIEAGFDVVPAGPIPPNPARLLSTGLRPLLAEAMANYDLVLVDGPPVVGLADVPMLSAAIEATVLVVQAKKSRRGVVLSALRRLRGSRSQIAGVVLTKFDRKAAAYSDSLDYSEYYYSYGEKTAG</sequence>
<evidence type="ECO:0000256" key="1">
    <source>
        <dbReference type="ARBA" id="ARBA00004429"/>
    </source>
</evidence>
<dbReference type="PANTHER" id="PTHR32309">
    <property type="entry name" value="TYROSINE-PROTEIN KINASE"/>
    <property type="match status" value="1"/>
</dbReference>
<comment type="catalytic activity">
    <reaction evidence="15">
        <text>L-tyrosyl-[protein] + ATP = O-phospho-L-tyrosyl-[protein] + ADP + H(+)</text>
        <dbReference type="Rhea" id="RHEA:10596"/>
        <dbReference type="Rhea" id="RHEA-COMP:10136"/>
        <dbReference type="Rhea" id="RHEA-COMP:20101"/>
        <dbReference type="ChEBI" id="CHEBI:15378"/>
        <dbReference type="ChEBI" id="CHEBI:30616"/>
        <dbReference type="ChEBI" id="CHEBI:46858"/>
        <dbReference type="ChEBI" id="CHEBI:61978"/>
        <dbReference type="ChEBI" id="CHEBI:456216"/>
        <dbReference type="EC" id="2.7.10.2"/>
    </reaction>
</comment>
<evidence type="ECO:0000259" key="20">
    <source>
        <dbReference type="Pfam" id="PF13807"/>
    </source>
</evidence>
<dbReference type="CDD" id="cd05387">
    <property type="entry name" value="BY-kinase"/>
    <property type="match status" value="1"/>
</dbReference>
<dbReference type="Gene3D" id="3.40.50.300">
    <property type="entry name" value="P-loop containing nucleotide triphosphate hydrolases"/>
    <property type="match status" value="1"/>
</dbReference>
<evidence type="ECO:0000256" key="7">
    <source>
        <dbReference type="ARBA" id="ARBA00022679"/>
    </source>
</evidence>
<evidence type="ECO:0000256" key="5">
    <source>
        <dbReference type="ARBA" id="ARBA00022475"/>
    </source>
</evidence>
<evidence type="ECO:0000256" key="17">
    <source>
        <dbReference type="SAM" id="Phobius"/>
    </source>
</evidence>
<dbReference type="InterPro" id="IPR032807">
    <property type="entry name" value="GNVR"/>
</dbReference>
<evidence type="ECO:0000259" key="19">
    <source>
        <dbReference type="Pfam" id="PF13614"/>
    </source>
</evidence>
<feature type="coiled-coil region" evidence="16">
    <location>
        <begin position="224"/>
        <end position="294"/>
    </location>
</feature>
<keyword evidence="12 17" id="KW-1133">Transmembrane helix</keyword>
<keyword evidence="22" id="KW-1185">Reference proteome</keyword>
<name>A0A4V1QPR4_9SPHN</name>
<dbReference type="InterPro" id="IPR027417">
    <property type="entry name" value="P-loop_NTPase"/>
</dbReference>
<keyword evidence="6" id="KW-0997">Cell inner membrane</keyword>
<dbReference type="AlphaFoldDB" id="A0A4V1QPR4"/>
<evidence type="ECO:0000256" key="6">
    <source>
        <dbReference type="ARBA" id="ARBA00022519"/>
    </source>
</evidence>
<evidence type="ECO:0000256" key="13">
    <source>
        <dbReference type="ARBA" id="ARBA00023136"/>
    </source>
</evidence>
<evidence type="ECO:0000256" key="10">
    <source>
        <dbReference type="ARBA" id="ARBA00022777"/>
    </source>
</evidence>
<dbReference type="InterPro" id="IPR003856">
    <property type="entry name" value="LPS_length_determ_N"/>
</dbReference>
<comment type="similarity">
    <text evidence="3">Belongs to the etk/wzc family.</text>
</comment>
<dbReference type="OrthoDB" id="230260at2"/>
<gene>
    <name evidence="21" type="ORF">EO081_03295</name>
</gene>
<evidence type="ECO:0000256" key="3">
    <source>
        <dbReference type="ARBA" id="ARBA00008883"/>
    </source>
</evidence>
<keyword evidence="11" id="KW-0067">ATP-binding</keyword>
<dbReference type="InterPro" id="IPR025669">
    <property type="entry name" value="AAA_dom"/>
</dbReference>
<keyword evidence="14" id="KW-0829">Tyrosine-protein kinase</keyword>
<feature type="domain" description="AAA" evidence="19">
    <location>
        <begin position="555"/>
        <end position="682"/>
    </location>
</feature>
<dbReference type="NCBIfam" id="TIGR01007">
    <property type="entry name" value="eps_fam"/>
    <property type="match status" value="1"/>
</dbReference>
<dbReference type="Pfam" id="PF13807">
    <property type="entry name" value="GNVR"/>
    <property type="match status" value="1"/>
</dbReference>
<evidence type="ECO:0000256" key="15">
    <source>
        <dbReference type="ARBA" id="ARBA00051245"/>
    </source>
</evidence>
<keyword evidence="13 17" id="KW-0472">Membrane</keyword>
<keyword evidence="8 17" id="KW-0812">Transmembrane</keyword>
<feature type="domain" description="Tyrosine-protein kinase G-rich" evidence="20">
    <location>
        <begin position="406"/>
        <end position="476"/>
    </location>
</feature>
<dbReference type="EMBL" id="SDPT01000001">
    <property type="protein sequence ID" value="RXZ34707.1"/>
    <property type="molecule type" value="Genomic_DNA"/>
</dbReference>
<comment type="subcellular location">
    <subcellularLocation>
        <location evidence="1">Cell inner membrane</location>
        <topology evidence="1">Multi-pass membrane protein</topology>
    </subcellularLocation>
</comment>
<comment type="caution">
    <text evidence="21">The sequence shown here is derived from an EMBL/GenBank/DDBJ whole genome shotgun (WGS) entry which is preliminary data.</text>
</comment>
<evidence type="ECO:0000313" key="21">
    <source>
        <dbReference type="EMBL" id="RXZ34707.1"/>
    </source>
</evidence>
<keyword evidence="7 21" id="KW-0808">Transferase</keyword>
<dbReference type="Pfam" id="PF02706">
    <property type="entry name" value="Wzz"/>
    <property type="match status" value="1"/>
</dbReference>
<evidence type="ECO:0000256" key="11">
    <source>
        <dbReference type="ARBA" id="ARBA00022840"/>
    </source>
</evidence>
<dbReference type="EC" id="2.7.10.2" evidence="4"/>
<feature type="domain" description="Polysaccharide chain length determinant N-terminal" evidence="18">
    <location>
        <begin position="42"/>
        <end position="121"/>
    </location>
</feature>
<keyword evidence="16" id="KW-0175">Coiled coil</keyword>
<evidence type="ECO:0000256" key="8">
    <source>
        <dbReference type="ARBA" id="ARBA00022692"/>
    </source>
</evidence>
<dbReference type="Pfam" id="PF13614">
    <property type="entry name" value="AAA_31"/>
    <property type="match status" value="1"/>
</dbReference>
<dbReference type="GO" id="GO:0004715">
    <property type="term" value="F:non-membrane spanning protein tyrosine kinase activity"/>
    <property type="evidence" value="ECO:0007669"/>
    <property type="project" value="UniProtKB-EC"/>
</dbReference>
<proteinExistence type="inferred from homology"/>
<comment type="similarity">
    <text evidence="2">Belongs to the CpsD/CapB family.</text>
</comment>
<dbReference type="SUPFAM" id="SSF52540">
    <property type="entry name" value="P-loop containing nucleoside triphosphate hydrolases"/>
    <property type="match status" value="1"/>
</dbReference>
<evidence type="ECO:0000256" key="16">
    <source>
        <dbReference type="SAM" id="Coils"/>
    </source>
</evidence>
<keyword evidence="5" id="KW-1003">Cell membrane</keyword>
<feature type="transmembrane region" description="Helical" evidence="17">
    <location>
        <begin position="54"/>
        <end position="74"/>
    </location>
</feature>
<dbReference type="GO" id="GO:0005524">
    <property type="term" value="F:ATP binding"/>
    <property type="evidence" value="ECO:0007669"/>
    <property type="project" value="UniProtKB-KW"/>
</dbReference>
<evidence type="ECO:0000256" key="12">
    <source>
        <dbReference type="ARBA" id="ARBA00022989"/>
    </source>
</evidence>
<evidence type="ECO:0000313" key="22">
    <source>
        <dbReference type="Proteomes" id="UP000292347"/>
    </source>
</evidence>
<dbReference type="Proteomes" id="UP000292347">
    <property type="component" value="Unassembled WGS sequence"/>
</dbReference>
<feature type="transmembrane region" description="Helical" evidence="17">
    <location>
        <begin position="455"/>
        <end position="477"/>
    </location>
</feature>
<keyword evidence="10 21" id="KW-0418">Kinase</keyword>
<dbReference type="InterPro" id="IPR050445">
    <property type="entry name" value="Bact_polysacc_biosynth/exp"/>
</dbReference>
<evidence type="ECO:0000256" key="14">
    <source>
        <dbReference type="ARBA" id="ARBA00023137"/>
    </source>
</evidence>
<protein>
    <recommendedName>
        <fullName evidence="4">non-specific protein-tyrosine kinase</fullName>
        <ecNumber evidence="4">2.7.10.2</ecNumber>
    </recommendedName>
</protein>
<reference evidence="21 22" key="1">
    <citation type="submission" date="2019-01" db="EMBL/GenBank/DDBJ databases">
        <title>Sphingomonas mucosissima sp. nov. and Sphingomonas desiccabilis sp. nov., from biological soil crusts in the Colorado Plateau, USA.</title>
        <authorList>
            <person name="Zhu D."/>
        </authorList>
    </citation>
    <scope>NUCLEOTIDE SEQUENCE [LARGE SCALE GENOMIC DNA]</scope>
    <source>
        <strain evidence="21 22">CP1D</strain>
    </source>
</reference>